<feature type="repeat" description="HEAT" evidence="2">
    <location>
        <begin position="1577"/>
        <end position="1614"/>
    </location>
</feature>
<dbReference type="InterPro" id="IPR016024">
    <property type="entry name" value="ARM-type_fold"/>
</dbReference>
<feature type="repeat" description="HEAT" evidence="2">
    <location>
        <begin position="1501"/>
        <end position="1537"/>
    </location>
</feature>
<dbReference type="Gene3D" id="1.25.10.10">
    <property type="entry name" value="Leucine-rich Repeat Variant"/>
    <property type="match status" value="4"/>
</dbReference>
<dbReference type="GO" id="GO:0034198">
    <property type="term" value="P:cellular response to amino acid starvation"/>
    <property type="evidence" value="ECO:0007669"/>
    <property type="project" value="TreeGrafter"/>
</dbReference>
<dbReference type="SUPFAM" id="SSF48371">
    <property type="entry name" value="ARM repeat"/>
    <property type="match status" value="2"/>
</dbReference>
<dbReference type="Pfam" id="PF23271">
    <property type="entry name" value="HEAT_GCN1"/>
    <property type="match status" value="1"/>
</dbReference>
<evidence type="ECO:0000256" key="3">
    <source>
        <dbReference type="SAM" id="MobiDB-lite"/>
    </source>
</evidence>
<name>A0A8E0VNA8_9TREM</name>
<evidence type="ECO:0000313" key="5">
    <source>
        <dbReference type="EMBL" id="KAA0197586.1"/>
    </source>
</evidence>
<feature type="compositionally biased region" description="Basic residues" evidence="3">
    <location>
        <begin position="962"/>
        <end position="974"/>
    </location>
</feature>
<feature type="domain" description="TOG" evidence="4">
    <location>
        <begin position="1328"/>
        <end position="1556"/>
    </location>
</feature>
<evidence type="ECO:0000313" key="6">
    <source>
        <dbReference type="Proteomes" id="UP000728185"/>
    </source>
</evidence>
<proteinExistence type="predicted"/>
<keyword evidence="6" id="KW-1185">Reference proteome</keyword>
<dbReference type="SMART" id="SM01349">
    <property type="entry name" value="TOG"/>
    <property type="match status" value="1"/>
</dbReference>
<comment type="caution">
    <text evidence="5">The sequence shown here is derived from an EMBL/GenBank/DDBJ whole genome shotgun (WGS) entry which is preliminary data.</text>
</comment>
<accession>A0A8E0VNA8</accession>
<evidence type="ECO:0000259" key="4">
    <source>
        <dbReference type="SMART" id="SM01349"/>
    </source>
</evidence>
<evidence type="ECO:0000256" key="2">
    <source>
        <dbReference type="PROSITE-ProRule" id="PRU00103"/>
    </source>
</evidence>
<dbReference type="OrthoDB" id="5148094at2759"/>
<dbReference type="PANTHER" id="PTHR23346:SF7">
    <property type="entry name" value="STALLED RIBOSOME SENSOR GCN1"/>
    <property type="match status" value="1"/>
</dbReference>
<dbReference type="InterPro" id="IPR034085">
    <property type="entry name" value="TOG"/>
</dbReference>
<organism evidence="5 6">
    <name type="scientific">Fasciolopsis buskii</name>
    <dbReference type="NCBI Taxonomy" id="27845"/>
    <lineage>
        <taxon>Eukaryota</taxon>
        <taxon>Metazoa</taxon>
        <taxon>Spiralia</taxon>
        <taxon>Lophotrochozoa</taxon>
        <taxon>Platyhelminthes</taxon>
        <taxon>Trematoda</taxon>
        <taxon>Digenea</taxon>
        <taxon>Plagiorchiida</taxon>
        <taxon>Echinostomata</taxon>
        <taxon>Echinostomatoidea</taxon>
        <taxon>Fasciolidae</taxon>
        <taxon>Fasciolopsis</taxon>
    </lineage>
</organism>
<dbReference type="Pfam" id="PF24987">
    <property type="entry name" value="HEAT_EF3_N"/>
    <property type="match status" value="2"/>
</dbReference>
<keyword evidence="1" id="KW-0677">Repeat</keyword>
<feature type="compositionally biased region" description="Basic and acidic residues" evidence="3">
    <location>
        <begin position="926"/>
        <end position="955"/>
    </location>
</feature>
<evidence type="ECO:0000256" key="1">
    <source>
        <dbReference type="ARBA" id="ARBA00022737"/>
    </source>
</evidence>
<dbReference type="GO" id="GO:0006417">
    <property type="term" value="P:regulation of translation"/>
    <property type="evidence" value="ECO:0007669"/>
    <property type="project" value="TreeGrafter"/>
</dbReference>
<gene>
    <name evidence="5" type="ORF">FBUS_05629</name>
</gene>
<protein>
    <submittedName>
        <fullName evidence="5">Translational activator GCN1</fullName>
    </submittedName>
</protein>
<dbReference type="PANTHER" id="PTHR23346">
    <property type="entry name" value="TRANSLATIONAL ACTIVATOR GCN1-RELATED"/>
    <property type="match status" value="1"/>
</dbReference>
<sequence>TRAFDPKVAPSVRCAYLFCLDSGFTNVRIADRLPIAILPKLLASVQQAIGQPNHSPVVFESVCSSAVWLKYFVAKFHPLTEERIKSDLISGPIWTMLVGNTSASKRRPWFSERFLQTAPDYVLCLLASLIKVVLLELHPYIPTTEMTALNRTLILLALHPFYKSVREPTLNCISSVVRHPEMNMRFMHSKQLLLELASCLSESSEDAKIEIAIKPLDNVGLRVWNDISGPESEPPGLQICQTRSHVLGAYVANLISVLFDCSHIDRDTTKNDAVTKEPPNWKNYPVREYWQSLLDTYLTALLPASHPLISTPIPTIWERLRRRLNLPNTCDQPEWCAFIEPAYLTSKWSEWVSFFLSLPCLDQASRIALQHLFVWSCKGFGGALFDTILSRLTDNSFAAVSEREVHIMLTPPSQLYNRELLESLPRYQKSTANLKRESKLYSYEVQLDILEAQKKREEMLRRSTVQEEAPLLEVLADQLTEKQLDAVRAELDNESVVRKRLLQLDAEARHLMNLTKTVLRMCYSTPIRSVQQLALAAGDLLLKVCPKLSKILARLLVNPLVAPYALSSQVECISAVLLSCFSAGKFTSRPPDILALNASRIGWWSVRILGPARLLQPSDLPVLRHTNAENLRLGVTVADLRVLEDALTDSVLLTTCWSNQPIPLHTTQMLDFFLSQFPTCETNARLLYTVLNPAFEFILLASGWARPLLEELPNLPYPCLLQQNSDSTSFDDVIPPSVRSNWKWVQSKHVYSILSCWLIQLDSGTVPRGFALRVLPFDDLFRLMRQVVEGCLYVRDATTDVELFENEVEMETESFKEPEEHDEEHIHSARRLAQTALEVLRAASRLFGEDWSMCDNEQMNFTLADSAVQSLLTGMVSDTVEAREISLQCILILIEKLPTLINQIATSKTVYPPIETQNTTGEASAEMEHSTNSHVSDERKPDESEEAPEAKESKSGSEVIVKKKKPSKNQRRKYKQAQLIAGLSKAHGDEEMSKPYESPAFWPSLPIWPQIQLRLWIARSDLAPEVATVAERLWVLLGFNVTCEVVVDSEVSSIPVVHLLDKPTMQELISPMRLAQRLLLESTRPCIPVQKSIADAFALALVRRTPEELTVVLDQLIHMYQVMLYRDPPVVDSMGRILIPESPDRWRERIGIALALARLPESQNSLTVVYRLLRKGLTAAAGDSVPEMESTNTENSNVAIETTESGRKADQWLLNMFRFLVPDGLNDRNQAVQSQMLQAGLRAVEIYGKAHLDQLFPIFDTFLNKAPNVAEFDAVRQSVLVLTGSLSCHLAADDPKVVNTFNRLLNTLNFPSDVVQQAVEDCLASLVKKLPEEQVSKTINRLMTTLLGSPSYVERHGAAHGVAGMARGLGIMSLKHYGIIDKILAALEDTKSAKKREGALLAIERLSLGMGRLFEPYVIRLISGLLNSFGDASPSVREAASNTARAVMAKLSAHGVRLILPALLRAIDDQQSWRTKAESVELLATMTHCAPKQLSACLPQIVPRLLEVLVDSQDRVKQAGMRALRQIGNVIRNPEVQVIQRAFDDRSTEARKTAAQIFGNLHSLARQEELQPYVGTILPPLKTCLLDAVPEVRSVAAGALGALVRGMGESCFTEILPWLIATLTSETSSVDRSGAAQGLAEVLGAMGIERLRSILPDLIRTAASDSKVQPHVRDGYLMLFVYLPAVFQDAFAEFIAPIIPAILKSLSDETEFLRETALRAAQQIVHMFAESSLELLLPELEQGMEDKNWRIRHSSVQLLGDLLYQLSGLSGKGTTKVVHFDINISVVATDIHKTQDEDDTFGTSEAHERLKAIMSPERHDRVLARLHMARSDPTLIVRQAAIHVWKVVVPNTSRTLREIMPVLIRLLLSTLGSSSREQQQLAARALGDVVRKLGERILPEVIPLLILGLDSPDADQRRGVCTGLMEIMRNCPKEQLVNYADGLLVPIRRTLCDRLSEVRRSGARTFELLYNALGVRSLDGVLPDLLAQLDDPETNAFALDGLRQLLVVKGKAVMPYLVPKLTYPTVNVKAFAYLASVAGEALNRQLNRILPALLNTVSQLPLGPESAEDLDHCAAVLICIYDTSGVRCIFNTLLNGLASAPPSTTASSGPPSINNQSMIQGTAVYRLACLRLLYAYLEASYVQPEDDADRWSPESVTTQVNDLRQGVRGAVSELHKAVSAARNKPQDEFLPGFSDPNLPLVSLIKLYADCTLRGRVNIKEPAAQGLSECISHASGTALQKCVVKVVGPLIRLLGERQTNVVRMAVVESLTALVTKCPQSARPFVTQLQATLLKCLGDPHRPMRILGGHGLASVVGITPKLDPLLIDLARVPVNTVLSNWPDDHIPGGFKPDASISSVGAAATALTLAGVAAYPDTSLQALRLCLLGSAGRASLQALDTVLTALTPTMYLIGDSKAGAVSSDYPIVEDEGDYEDGDLAQPGLGFAGKPLNSAVRINPDAIRIVSSACIGCSVYAAQSALLNKQPKLESEDPAFLQPARMLERLLLSRTAEEAHNSWTFSQSRAIALLLALKHAPDALINKQATSTGITARLEGLIIQLTSHNQGIRSDVIDIRLLITVVANHIAWRANLSVDPSTVPDWLSSFIALMLLGTRDKTSSVRQGSETALAVLCRFGAPTHGEGQSSSALCQRIVHAAEANSRASLDSLLQKLRKQTWFEVWRQGIPDMDNVVHF</sequence>
<feature type="repeat" description="HEAT" evidence="2">
    <location>
        <begin position="1698"/>
        <end position="1734"/>
    </location>
</feature>
<dbReference type="Proteomes" id="UP000728185">
    <property type="component" value="Unassembled WGS sequence"/>
</dbReference>
<dbReference type="InterPro" id="IPR011989">
    <property type="entry name" value="ARM-like"/>
</dbReference>
<dbReference type="EMBL" id="LUCM01002287">
    <property type="protein sequence ID" value="KAA0197586.1"/>
    <property type="molecule type" value="Genomic_DNA"/>
</dbReference>
<dbReference type="InterPro" id="IPR021133">
    <property type="entry name" value="HEAT_type_2"/>
</dbReference>
<reference evidence="5" key="1">
    <citation type="submission" date="2019-05" db="EMBL/GenBank/DDBJ databases">
        <title>Annotation for the trematode Fasciolopsis buski.</title>
        <authorList>
            <person name="Choi Y.-J."/>
        </authorList>
    </citation>
    <scope>NUCLEOTIDE SEQUENCE</scope>
    <source>
        <strain evidence="5">HT</strain>
        <tissue evidence="5">Whole worm</tissue>
    </source>
</reference>
<dbReference type="PROSITE" id="PS50077">
    <property type="entry name" value="HEAT_REPEAT"/>
    <property type="match status" value="3"/>
</dbReference>
<dbReference type="InterPro" id="IPR057546">
    <property type="entry name" value="HEAT_GCN1"/>
</dbReference>
<dbReference type="GO" id="GO:0019887">
    <property type="term" value="F:protein kinase regulator activity"/>
    <property type="evidence" value="ECO:0007669"/>
    <property type="project" value="TreeGrafter"/>
</dbReference>
<feature type="non-terminal residue" evidence="5">
    <location>
        <position position="2690"/>
    </location>
</feature>
<feature type="region of interest" description="Disordered" evidence="3">
    <location>
        <begin position="914"/>
        <end position="974"/>
    </location>
</feature>
<dbReference type="Pfam" id="PF24984">
    <property type="entry name" value="HEAT_EF3_GNC1"/>
    <property type="match status" value="1"/>
</dbReference>
<dbReference type="GO" id="GO:0005829">
    <property type="term" value="C:cytosol"/>
    <property type="evidence" value="ECO:0007669"/>
    <property type="project" value="TreeGrafter"/>
</dbReference>